<protein>
    <submittedName>
        <fullName evidence="1">Uncharacterized protein</fullName>
    </submittedName>
</protein>
<dbReference type="EMBL" id="BAABFB010000044">
    <property type="protein sequence ID" value="GAA4480912.1"/>
    <property type="molecule type" value="Genomic_DNA"/>
</dbReference>
<gene>
    <name evidence="1" type="ORF">GCM10023094_28200</name>
</gene>
<organism evidence="1 2">
    <name type="scientific">Rhodococcus olei</name>
    <dbReference type="NCBI Taxonomy" id="2161675"/>
    <lineage>
        <taxon>Bacteria</taxon>
        <taxon>Bacillati</taxon>
        <taxon>Actinomycetota</taxon>
        <taxon>Actinomycetes</taxon>
        <taxon>Mycobacteriales</taxon>
        <taxon>Nocardiaceae</taxon>
        <taxon>Rhodococcus</taxon>
    </lineage>
</organism>
<evidence type="ECO:0000313" key="2">
    <source>
        <dbReference type="Proteomes" id="UP001501183"/>
    </source>
</evidence>
<accession>A0ABP8P5D9</accession>
<keyword evidence="2" id="KW-1185">Reference proteome</keyword>
<proteinExistence type="predicted"/>
<comment type="caution">
    <text evidence="1">The sequence shown here is derived from an EMBL/GenBank/DDBJ whole genome shotgun (WGS) entry which is preliminary data.</text>
</comment>
<name>A0ABP8P5D9_9NOCA</name>
<sequence length="72" mass="7921">MSTTPIQPGRHRLGMVDGVHCILIPEVAAALQEHRRNWFTQMLSPARHSFTAIRKRTAEMQGAWAAGAAAVN</sequence>
<dbReference type="RefSeq" id="WP_345345862.1">
    <property type="nucleotide sequence ID" value="NZ_BAABFB010000044.1"/>
</dbReference>
<dbReference type="Proteomes" id="UP001501183">
    <property type="component" value="Unassembled WGS sequence"/>
</dbReference>
<evidence type="ECO:0000313" key="1">
    <source>
        <dbReference type="EMBL" id="GAA4480912.1"/>
    </source>
</evidence>
<reference evidence="2" key="1">
    <citation type="journal article" date="2019" name="Int. J. Syst. Evol. Microbiol.">
        <title>The Global Catalogue of Microorganisms (GCM) 10K type strain sequencing project: providing services to taxonomists for standard genome sequencing and annotation.</title>
        <authorList>
            <consortium name="The Broad Institute Genomics Platform"/>
            <consortium name="The Broad Institute Genome Sequencing Center for Infectious Disease"/>
            <person name="Wu L."/>
            <person name="Ma J."/>
        </authorList>
    </citation>
    <scope>NUCLEOTIDE SEQUENCE [LARGE SCALE GENOMIC DNA]</scope>
    <source>
        <strain evidence="2">JCM 32206</strain>
    </source>
</reference>